<dbReference type="Proteomes" id="UP000030765">
    <property type="component" value="Unassembled WGS sequence"/>
</dbReference>
<dbReference type="EMBL" id="ATLV01018368">
    <property type="status" value="NOT_ANNOTATED_CDS"/>
    <property type="molecule type" value="Genomic_DNA"/>
</dbReference>
<keyword evidence="4" id="KW-1185">Reference proteome</keyword>
<dbReference type="VEuPathDB" id="VectorBase:ASIC010699"/>
<reference evidence="2 4" key="1">
    <citation type="journal article" date="2014" name="BMC Genomics">
        <title>Genome sequence of Anopheles sinensis provides insight into genetics basis of mosquito competence for malaria parasites.</title>
        <authorList>
            <person name="Zhou D."/>
            <person name="Zhang D."/>
            <person name="Ding G."/>
            <person name="Shi L."/>
            <person name="Hou Q."/>
            <person name="Ye Y."/>
            <person name="Xu Y."/>
            <person name="Zhou H."/>
            <person name="Xiong C."/>
            <person name="Li S."/>
            <person name="Yu J."/>
            <person name="Hong S."/>
            <person name="Yu X."/>
            <person name="Zou P."/>
            <person name="Chen C."/>
            <person name="Chang X."/>
            <person name="Wang W."/>
            <person name="Lv Y."/>
            <person name="Sun Y."/>
            <person name="Ma L."/>
            <person name="Shen B."/>
            <person name="Zhu C."/>
        </authorList>
    </citation>
    <scope>NUCLEOTIDE SEQUENCE [LARGE SCALE GENOMIC DNA]</scope>
</reference>
<evidence type="ECO:0000313" key="3">
    <source>
        <dbReference type="EnsemblMetazoa" id="ASIC010699-PA"/>
    </source>
</evidence>
<proteinExistence type="predicted"/>
<name>A0A084VYI2_ANOSI</name>
<dbReference type="AlphaFoldDB" id="A0A084VYI2"/>
<feature type="compositionally biased region" description="Pro residues" evidence="1">
    <location>
        <begin position="36"/>
        <end position="50"/>
    </location>
</feature>
<gene>
    <name evidence="2" type="ORF">ZHAS_00010699</name>
</gene>
<dbReference type="EnsemblMetazoa" id="ASIC010699-RA">
    <property type="protein sequence ID" value="ASIC010699-PA"/>
    <property type="gene ID" value="ASIC010699"/>
</dbReference>
<dbReference type="EMBL" id="KE525231">
    <property type="protein sequence ID" value="KFB43026.1"/>
    <property type="molecule type" value="Genomic_DNA"/>
</dbReference>
<evidence type="ECO:0000256" key="1">
    <source>
        <dbReference type="SAM" id="MobiDB-lite"/>
    </source>
</evidence>
<reference evidence="3" key="2">
    <citation type="submission" date="2020-05" db="UniProtKB">
        <authorList>
            <consortium name="EnsemblMetazoa"/>
        </authorList>
    </citation>
    <scope>IDENTIFICATION</scope>
</reference>
<accession>A0A084VYI2</accession>
<evidence type="ECO:0000313" key="2">
    <source>
        <dbReference type="EMBL" id="KFB43026.1"/>
    </source>
</evidence>
<evidence type="ECO:0000313" key="4">
    <source>
        <dbReference type="Proteomes" id="UP000030765"/>
    </source>
</evidence>
<protein>
    <submittedName>
        <fullName evidence="2 3">Uncharacterized protein</fullName>
    </submittedName>
</protein>
<organism evidence="2">
    <name type="scientific">Anopheles sinensis</name>
    <name type="common">Mosquito</name>
    <dbReference type="NCBI Taxonomy" id="74873"/>
    <lineage>
        <taxon>Eukaryota</taxon>
        <taxon>Metazoa</taxon>
        <taxon>Ecdysozoa</taxon>
        <taxon>Arthropoda</taxon>
        <taxon>Hexapoda</taxon>
        <taxon>Insecta</taxon>
        <taxon>Pterygota</taxon>
        <taxon>Neoptera</taxon>
        <taxon>Endopterygota</taxon>
        <taxon>Diptera</taxon>
        <taxon>Nematocera</taxon>
        <taxon>Culicoidea</taxon>
        <taxon>Culicidae</taxon>
        <taxon>Anophelinae</taxon>
        <taxon>Anopheles</taxon>
    </lineage>
</organism>
<feature type="region of interest" description="Disordered" evidence="1">
    <location>
        <begin position="22"/>
        <end position="50"/>
    </location>
</feature>
<sequence length="170" mass="18558">MFCPSLSDSSVLRKIVIADDKRKRAKRGGNQVTLFTPPPSTQFPSPPPIPTRTARGSHQIFLRHLPNPAEPLNPDDPYPAAVRAVLKLLLVDSCGAIERVYVCLLPVAPFPAARQAYIVASFVHLPHAPSSCCDENYPPANIPRLVFRLGWWKGERAAGEGGGLCQPVCR</sequence>